<organism evidence="1 2">
    <name type="scientific">Candidatus Marsarchaeota G2 archaeon ECH_B_SAG-G06</name>
    <dbReference type="NCBI Taxonomy" id="1978166"/>
    <lineage>
        <taxon>Archaea</taxon>
        <taxon>Candidatus Marsarchaeota</taxon>
        <taxon>Candidatus Marsarchaeota group 2</taxon>
    </lineage>
</organism>
<dbReference type="AlphaFoldDB" id="A0A2R6C0S6"/>
<dbReference type="InterPro" id="IPR047211">
    <property type="entry name" value="POXB-like"/>
</dbReference>
<accession>A0A2R6C0S6</accession>
<dbReference type="EMBL" id="NEXN01000040">
    <property type="protein sequence ID" value="PSO04473.1"/>
    <property type="molecule type" value="Genomic_DNA"/>
</dbReference>
<dbReference type="InterPro" id="IPR029035">
    <property type="entry name" value="DHS-like_NAD/FAD-binding_dom"/>
</dbReference>
<dbReference type="SUPFAM" id="SSF52467">
    <property type="entry name" value="DHS-like NAD/FAD-binding domain"/>
    <property type="match status" value="1"/>
</dbReference>
<comment type="caution">
    <text evidence="1">The sequence shown here is derived from an EMBL/GenBank/DDBJ whole genome shotgun (WGS) entry which is preliminary data.</text>
</comment>
<dbReference type="Gene3D" id="3.40.50.1220">
    <property type="entry name" value="TPP-binding domain"/>
    <property type="match status" value="1"/>
</dbReference>
<dbReference type="PANTHER" id="PTHR42981:SF2">
    <property type="entry name" value="PYRUVATE DEHYDROGENASE [UBIQUINONE]"/>
    <property type="match status" value="1"/>
</dbReference>
<proteinExistence type="predicted"/>
<gene>
    <name evidence="1" type="ORF">B9Q12_02385</name>
</gene>
<reference evidence="1 2" key="1">
    <citation type="submission" date="2017-04" db="EMBL/GenBank/DDBJ databases">
        <title>Novel microbial lineages endemic to geothermal iron-oxide mats fill important gaps in the evolutionary history of Archaea.</title>
        <authorList>
            <person name="Jay Z.J."/>
            <person name="Beam J.P."/>
            <person name="Dlakic M."/>
            <person name="Rusch D.B."/>
            <person name="Kozubal M.A."/>
            <person name="Inskeep W.P."/>
        </authorList>
    </citation>
    <scope>NUCLEOTIDE SEQUENCE [LARGE SCALE GENOMIC DNA]</scope>
    <source>
        <strain evidence="1">ECH_B_SAG-G06</strain>
    </source>
</reference>
<evidence type="ECO:0000313" key="1">
    <source>
        <dbReference type="EMBL" id="PSO04473.1"/>
    </source>
</evidence>
<dbReference type="PANTHER" id="PTHR42981">
    <property type="entry name" value="PYRUVATE DEHYDROGENASE [UBIQUINONE]"/>
    <property type="match status" value="1"/>
</dbReference>
<name>A0A2R6C0S6_9ARCH</name>
<evidence type="ECO:0000313" key="2">
    <source>
        <dbReference type="Proteomes" id="UP000240582"/>
    </source>
</evidence>
<dbReference type="Proteomes" id="UP000240582">
    <property type="component" value="Unassembled WGS sequence"/>
</dbReference>
<sequence length="77" mass="8371">MKPDLLIMLGSSFPLTEFLLKGIPTIQVDIEPANLGKRMGGELSIVSTVEKFLLSVKPEEKVLFKTPGCKEGVALRA</sequence>
<protein>
    <submittedName>
        <fullName evidence="1">Uncharacterized protein</fullName>
    </submittedName>
</protein>